<dbReference type="VEuPathDB" id="VectorBase:MDOA004879"/>
<organism evidence="1">
    <name type="scientific">Musca domestica</name>
    <name type="common">House fly</name>
    <dbReference type="NCBI Taxonomy" id="7370"/>
    <lineage>
        <taxon>Eukaryota</taxon>
        <taxon>Metazoa</taxon>
        <taxon>Ecdysozoa</taxon>
        <taxon>Arthropoda</taxon>
        <taxon>Hexapoda</taxon>
        <taxon>Insecta</taxon>
        <taxon>Pterygota</taxon>
        <taxon>Neoptera</taxon>
        <taxon>Endopterygota</taxon>
        <taxon>Diptera</taxon>
        <taxon>Brachycera</taxon>
        <taxon>Muscomorpha</taxon>
        <taxon>Muscoidea</taxon>
        <taxon>Muscidae</taxon>
        <taxon>Musca</taxon>
    </lineage>
</organism>
<evidence type="ECO:0000313" key="1">
    <source>
        <dbReference type="EnsemblMetazoa" id="MDOA004879-PA"/>
    </source>
</evidence>
<protein>
    <submittedName>
        <fullName evidence="1">Uncharacterized protein</fullName>
    </submittedName>
</protein>
<proteinExistence type="predicted"/>
<sequence>MSSEEQQQENIQLKQQQINMAALKKSKFSRSLSVRNETRILTTSNPVTISSASSSSSTTSSAAIVCPSASLSLIVPTQNITAKEISMETKDFNDNYKQQPNAQQLQRPSPPSSSVSYISHQQQQHLQTTVNEHNGTLGQGRYIAGGTAAAASTPLDSTNNLSDDSFSFCFISALLGLH</sequence>
<dbReference type="EnsemblMetazoa" id="MDOA004879-RA">
    <property type="protein sequence ID" value="MDOA004879-PA"/>
    <property type="gene ID" value="MDOA004879"/>
</dbReference>
<dbReference type="AlphaFoldDB" id="A0A1I8MHA5"/>
<name>A0A1I8MHA5_MUSDO</name>
<accession>A0A1I8MHA5</accession>
<reference evidence="1" key="1">
    <citation type="submission" date="2020-05" db="UniProtKB">
        <authorList>
            <consortium name="EnsemblMetazoa"/>
        </authorList>
    </citation>
    <scope>IDENTIFICATION</scope>
    <source>
        <strain evidence="1">Aabys</strain>
    </source>
</reference>
<gene>
    <name evidence="1" type="primary">101893677</name>
</gene>